<dbReference type="GO" id="GO:0004197">
    <property type="term" value="F:cysteine-type endopeptidase activity"/>
    <property type="evidence" value="ECO:0007669"/>
    <property type="project" value="InterPro"/>
</dbReference>
<dbReference type="InterPro" id="IPR006473">
    <property type="entry name" value="Peptidase_C58_Yopt"/>
</dbReference>
<feature type="domain" description="Peptidase C58 YopT-type" evidence="5">
    <location>
        <begin position="74"/>
        <end position="264"/>
    </location>
</feature>
<dbReference type="SUPFAM" id="SSF54001">
    <property type="entry name" value="Cysteine proteinases"/>
    <property type="match status" value="1"/>
</dbReference>
<feature type="compositionally biased region" description="Low complexity" evidence="4">
    <location>
        <begin position="65"/>
        <end position="76"/>
    </location>
</feature>
<keyword evidence="2" id="KW-0378">Hydrolase</keyword>
<dbReference type="GO" id="GO:0006508">
    <property type="term" value="P:proteolysis"/>
    <property type="evidence" value="ECO:0007669"/>
    <property type="project" value="UniProtKB-KW"/>
</dbReference>
<feature type="region of interest" description="Disordered" evidence="4">
    <location>
        <begin position="47"/>
        <end position="76"/>
    </location>
</feature>
<dbReference type="NCBIfam" id="TIGR01586">
    <property type="entry name" value="yopT_cys_prot"/>
    <property type="match status" value="1"/>
</dbReference>
<evidence type="ECO:0000313" key="7">
    <source>
        <dbReference type="Proteomes" id="UP000051913"/>
    </source>
</evidence>
<evidence type="ECO:0000256" key="3">
    <source>
        <dbReference type="ARBA" id="ARBA00022807"/>
    </source>
</evidence>
<evidence type="ECO:0000256" key="1">
    <source>
        <dbReference type="ARBA" id="ARBA00022670"/>
    </source>
</evidence>
<keyword evidence="3" id="KW-0788">Thiol protease</keyword>
<accession>A0A0R3M1C5</accession>
<evidence type="ECO:0000256" key="2">
    <source>
        <dbReference type="ARBA" id="ARBA00022801"/>
    </source>
</evidence>
<evidence type="ECO:0000256" key="4">
    <source>
        <dbReference type="SAM" id="MobiDB-lite"/>
    </source>
</evidence>
<reference evidence="6 7" key="1">
    <citation type="submission" date="2014-03" db="EMBL/GenBank/DDBJ databases">
        <title>Bradyrhizobium valentinum sp. nov., isolated from effective nodules of Lupinus mariae-josephae, a lupine endemic of basic-lime soils in Eastern Spain.</title>
        <authorList>
            <person name="Duran D."/>
            <person name="Rey L."/>
            <person name="Navarro A."/>
            <person name="Busquets A."/>
            <person name="Imperial J."/>
            <person name="Ruiz-Argueso T."/>
        </authorList>
    </citation>
    <scope>NUCLEOTIDE SEQUENCE [LARGE SCALE GENOMIC DNA]</scope>
    <source>
        <strain evidence="6 7">LmjM3</strain>
    </source>
</reference>
<evidence type="ECO:0000259" key="5">
    <source>
        <dbReference type="Pfam" id="PF03543"/>
    </source>
</evidence>
<name>A0A0R3M1C5_9BRAD</name>
<protein>
    <submittedName>
        <fullName evidence="6">Peptidase C58</fullName>
    </submittedName>
</protein>
<dbReference type="AlphaFoldDB" id="A0A0R3M1C5"/>
<dbReference type="InterPro" id="IPR038765">
    <property type="entry name" value="Papain-like_cys_pep_sf"/>
</dbReference>
<dbReference type="EMBL" id="LLXX01000113">
    <property type="protein sequence ID" value="KRR06167.1"/>
    <property type="molecule type" value="Genomic_DNA"/>
</dbReference>
<keyword evidence="1" id="KW-0645">Protease</keyword>
<feature type="region of interest" description="Disordered" evidence="4">
    <location>
        <begin position="1"/>
        <end position="24"/>
    </location>
</feature>
<keyword evidence="7" id="KW-1185">Reference proteome</keyword>
<dbReference type="OrthoDB" id="7300477at2"/>
<sequence length="265" mass="28882">MYNRISGSSTRASQGDELSQSVDSDSFTETLADLALRRNLPPAELPDKMGCCASKPHASDPTFHSNPSTSSPARPSTSLFQYRTAELPQANVNGICVGLTAEWLRNLNNSPSARMNALIPGSQRHYSATVRQQQYQDLKDQLRSEGAGAPQADLQAQNTILQEAGLAPSGKEKKYSFGEPSRFSRMLEKITEDGSNYLLSLYFAEGGAHTVATSASNGMTTLFDPNYGEFTVQPDQIAGLFQSLANRYRNPNGQHLSTVTTQKMH</sequence>
<dbReference type="Gene3D" id="3.90.70.20">
    <property type="match status" value="1"/>
</dbReference>
<dbReference type="Pfam" id="PF03543">
    <property type="entry name" value="Peptidase_C58"/>
    <property type="match status" value="1"/>
</dbReference>
<gene>
    <name evidence="6" type="ORF">CP49_39615</name>
</gene>
<organism evidence="6 7">
    <name type="scientific">Bradyrhizobium valentinum</name>
    <dbReference type="NCBI Taxonomy" id="1518501"/>
    <lineage>
        <taxon>Bacteria</taxon>
        <taxon>Pseudomonadati</taxon>
        <taxon>Pseudomonadota</taxon>
        <taxon>Alphaproteobacteria</taxon>
        <taxon>Hyphomicrobiales</taxon>
        <taxon>Nitrobacteraceae</taxon>
        <taxon>Bradyrhizobium</taxon>
    </lineage>
</organism>
<evidence type="ECO:0000313" key="6">
    <source>
        <dbReference type="EMBL" id="KRR06167.1"/>
    </source>
</evidence>
<dbReference type="CDD" id="cd20497">
    <property type="entry name" value="C58_YopT-like"/>
    <property type="match status" value="1"/>
</dbReference>
<proteinExistence type="predicted"/>
<dbReference type="Proteomes" id="UP000051913">
    <property type="component" value="Unassembled WGS sequence"/>
</dbReference>
<comment type="caution">
    <text evidence="6">The sequence shown here is derived from an EMBL/GenBank/DDBJ whole genome shotgun (WGS) entry which is preliminary data.</text>
</comment>